<dbReference type="SUPFAM" id="SSF48295">
    <property type="entry name" value="TrpR-like"/>
    <property type="match status" value="1"/>
</dbReference>
<dbReference type="AlphaFoldDB" id="A0A7Y0ARH9"/>
<keyword evidence="2" id="KW-1185">Reference proteome</keyword>
<gene>
    <name evidence="1" type="ORF">HHL23_20720</name>
</gene>
<accession>A0A7Y0ARH9</accession>
<evidence type="ECO:0000313" key="1">
    <source>
        <dbReference type="EMBL" id="NML72191.1"/>
    </source>
</evidence>
<dbReference type="EMBL" id="JABBGI010000039">
    <property type="protein sequence ID" value="NML72191.1"/>
    <property type="molecule type" value="Genomic_DNA"/>
</dbReference>
<dbReference type="Proteomes" id="UP000544054">
    <property type="component" value="Unassembled WGS sequence"/>
</dbReference>
<dbReference type="GO" id="GO:0043565">
    <property type="term" value="F:sequence-specific DNA binding"/>
    <property type="evidence" value="ECO:0007669"/>
    <property type="project" value="InterPro"/>
</dbReference>
<dbReference type="RefSeq" id="WP_169236645.1">
    <property type="nucleotide sequence ID" value="NZ_JABBGI010000039.1"/>
</dbReference>
<comment type="caution">
    <text evidence="1">The sequence shown here is derived from an EMBL/GenBank/DDBJ whole genome shotgun (WGS) entry which is preliminary data.</text>
</comment>
<name>A0A7Y0ARH9_9FLAO</name>
<protein>
    <submittedName>
        <fullName evidence="1">Helix-turn-helix domain-containing protein</fullName>
    </submittedName>
</protein>
<evidence type="ECO:0000313" key="2">
    <source>
        <dbReference type="Proteomes" id="UP000544054"/>
    </source>
</evidence>
<organism evidence="1 2">
    <name type="scientific">Chryseobacterium antibioticum</name>
    <dbReference type="NCBI Taxonomy" id="2728847"/>
    <lineage>
        <taxon>Bacteria</taxon>
        <taxon>Pseudomonadati</taxon>
        <taxon>Bacteroidota</taxon>
        <taxon>Flavobacteriia</taxon>
        <taxon>Flavobacteriales</taxon>
        <taxon>Weeksellaceae</taxon>
        <taxon>Chryseobacterium group</taxon>
        <taxon>Chryseobacterium</taxon>
    </lineage>
</organism>
<dbReference type="InterPro" id="IPR010921">
    <property type="entry name" value="Trp_repressor/repl_initiator"/>
</dbReference>
<proteinExistence type="predicted"/>
<sequence>MEKSKPDYKRIYSDIINKKYPHKKKECQSILEKDNLSFLDVMKMNTLIFGVKSKEAELFNGKHRAYNKSTILDILHYQEENRLNNTQLAIHFQLSRNSVAKWKKIFAVKFCN</sequence>
<reference evidence="1 2" key="1">
    <citation type="submission" date="2020-04" db="EMBL/GenBank/DDBJ databases">
        <title>Chryseobacterium sp. RP-3-3 sp. nov., isolated from Jeju soil.</title>
        <authorList>
            <person name="Dahal R.H."/>
        </authorList>
    </citation>
    <scope>NUCLEOTIDE SEQUENCE [LARGE SCALE GENOMIC DNA]</scope>
    <source>
        <strain evidence="1 2">RP-3-3</strain>
    </source>
</reference>